<dbReference type="EMBL" id="JAACJM010000040">
    <property type="protein sequence ID" value="KAF5361517.1"/>
    <property type="molecule type" value="Genomic_DNA"/>
</dbReference>
<dbReference type="AlphaFoldDB" id="A0A8H5GAM2"/>
<dbReference type="NCBIfam" id="NF002646">
    <property type="entry name" value="PRK02318.1-2"/>
    <property type="match status" value="1"/>
</dbReference>
<dbReference type="InterPro" id="IPR013328">
    <property type="entry name" value="6PGD_dom2"/>
</dbReference>
<dbReference type="PANTHER" id="PTHR30524">
    <property type="entry name" value="MANNITOL-1-PHOSPHATE 5-DEHYDROGENASE"/>
    <property type="match status" value="1"/>
</dbReference>
<evidence type="ECO:0000256" key="3">
    <source>
        <dbReference type="ARBA" id="ARBA00012939"/>
    </source>
</evidence>
<dbReference type="NCBIfam" id="NF002652">
    <property type="entry name" value="PRK02318.2-5"/>
    <property type="match status" value="1"/>
</dbReference>
<organism evidence="10 11">
    <name type="scientific">Tetrapyrgos nigripes</name>
    <dbReference type="NCBI Taxonomy" id="182062"/>
    <lineage>
        <taxon>Eukaryota</taxon>
        <taxon>Fungi</taxon>
        <taxon>Dikarya</taxon>
        <taxon>Basidiomycota</taxon>
        <taxon>Agaricomycotina</taxon>
        <taxon>Agaricomycetes</taxon>
        <taxon>Agaricomycetidae</taxon>
        <taxon>Agaricales</taxon>
        <taxon>Marasmiineae</taxon>
        <taxon>Marasmiaceae</taxon>
        <taxon>Tetrapyrgos</taxon>
    </lineage>
</organism>
<comment type="catalytic activity">
    <reaction evidence="7">
        <text>D-mannitol 1-phosphate + NAD(+) = beta-D-fructose 6-phosphate + NADH + H(+)</text>
        <dbReference type="Rhea" id="RHEA:19661"/>
        <dbReference type="ChEBI" id="CHEBI:15378"/>
        <dbReference type="ChEBI" id="CHEBI:57540"/>
        <dbReference type="ChEBI" id="CHEBI:57634"/>
        <dbReference type="ChEBI" id="CHEBI:57945"/>
        <dbReference type="ChEBI" id="CHEBI:61381"/>
        <dbReference type="EC" id="1.1.1.17"/>
    </reaction>
</comment>
<feature type="domain" description="Mannitol dehydrogenase C-terminal" evidence="9">
    <location>
        <begin position="211"/>
        <end position="361"/>
    </location>
</feature>
<sequence>MTTNKPVAVHFGAGNIGRGFIGAVLSQADFHVVFADVQEDIINALNKEHGYDIHLMDNESRTERIEDVRGVLSTNLEEIKKVAKEPNISIITTAVGANVLPKIAKPIAQIIKTRMADNRGPINIIACENEQHATTILQEAVEKELNEEEQKYMRDNIGFPVCTVDRIVPPFEGKSVLEVGVEPFYEWTVDVNSLKRTDEDVKIKGMDTTDNLEAYVQRKLFTLNCGHAVTAYLGFLTHKSTILDAIKTPFIHSTVSKALNESGAALVKKYSVFNESDHSKYIEQILRRFANPQLHDEVTRVGREPLRKLKQGDRLLGPIEMCRELDLPRDGLLTGVAAALLFSPEDGDDEEAKELQEKISQKGLKDVILELTGWKDGDEDLDAILKQHEKLKGTSTN</sequence>
<protein>
    <recommendedName>
        <fullName evidence="4">Mannitol-1-phosphate 5-dehydrogenase</fullName>
        <ecNumber evidence="3">1.1.1.17</ecNumber>
    </recommendedName>
</protein>
<dbReference type="InterPro" id="IPR000669">
    <property type="entry name" value="Mannitol_DH"/>
</dbReference>
<gene>
    <name evidence="10" type="ORF">D9758_006137</name>
</gene>
<dbReference type="InterPro" id="IPR013118">
    <property type="entry name" value="Mannitol_DH_C"/>
</dbReference>
<dbReference type="PRINTS" id="PR00084">
    <property type="entry name" value="MTLDHDRGNASE"/>
</dbReference>
<comment type="subunit">
    <text evidence="2">Monomer.</text>
</comment>
<evidence type="ECO:0000259" key="8">
    <source>
        <dbReference type="Pfam" id="PF01232"/>
    </source>
</evidence>
<dbReference type="OrthoDB" id="418169at2759"/>
<dbReference type="InterPro" id="IPR023028">
    <property type="entry name" value="Mannitol_1_phos_5_DH"/>
</dbReference>
<dbReference type="SUPFAM" id="SSF51735">
    <property type="entry name" value="NAD(P)-binding Rossmann-fold domains"/>
    <property type="match status" value="1"/>
</dbReference>
<comment type="caution">
    <text evidence="10">The sequence shown here is derived from an EMBL/GenBank/DDBJ whole genome shotgun (WGS) entry which is preliminary data.</text>
</comment>
<feature type="domain" description="Mannitol dehydrogenase N-terminal" evidence="8">
    <location>
        <begin position="8"/>
        <end position="198"/>
    </location>
</feature>
<dbReference type="GO" id="GO:0008926">
    <property type="term" value="F:mannitol-1-phosphate 5-dehydrogenase activity"/>
    <property type="evidence" value="ECO:0007669"/>
    <property type="project" value="UniProtKB-EC"/>
</dbReference>
<keyword evidence="5" id="KW-0560">Oxidoreductase</keyword>
<evidence type="ECO:0000256" key="6">
    <source>
        <dbReference type="ARBA" id="ARBA00023027"/>
    </source>
</evidence>
<evidence type="ECO:0000256" key="2">
    <source>
        <dbReference type="ARBA" id="ARBA00011245"/>
    </source>
</evidence>
<evidence type="ECO:0000313" key="11">
    <source>
        <dbReference type="Proteomes" id="UP000559256"/>
    </source>
</evidence>
<evidence type="ECO:0000256" key="4">
    <source>
        <dbReference type="ARBA" id="ARBA00016219"/>
    </source>
</evidence>
<dbReference type="InterPro" id="IPR036291">
    <property type="entry name" value="NAD(P)-bd_dom_sf"/>
</dbReference>
<accession>A0A8H5GAM2</accession>
<dbReference type="HAMAP" id="MF_00196">
    <property type="entry name" value="Mannitol_dehydrog"/>
    <property type="match status" value="1"/>
</dbReference>
<dbReference type="InterPro" id="IPR023027">
    <property type="entry name" value="Mannitol_DH_CS"/>
</dbReference>
<dbReference type="InterPro" id="IPR013131">
    <property type="entry name" value="Mannitol_DH_N"/>
</dbReference>
<dbReference type="Pfam" id="PF01232">
    <property type="entry name" value="Mannitol_dh"/>
    <property type="match status" value="1"/>
</dbReference>
<comment type="similarity">
    <text evidence="1">Belongs to the mannitol dehydrogenase family.</text>
</comment>
<evidence type="ECO:0000259" key="9">
    <source>
        <dbReference type="Pfam" id="PF08125"/>
    </source>
</evidence>
<evidence type="ECO:0000313" key="10">
    <source>
        <dbReference type="EMBL" id="KAF5361517.1"/>
    </source>
</evidence>
<keyword evidence="6" id="KW-0520">NAD</keyword>
<dbReference type="SUPFAM" id="SSF48179">
    <property type="entry name" value="6-phosphogluconate dehydrogenase C-terminal domain-like"/>
    <property type="match status" value="1"/>
</dbReference>
<proteinExistence type="inferred from homology"/>
<dbReference type="Pfam" id="PF08125">
    <property type="entry name" value="Mannitol_dh_C"/>
    <property type="match status" value="1"/>
</dbReference>
<evidence type="ECO:0000256" key="7">
    <source>
        <dbReference type="ARBA" id="ARBA00048615"/>
    </source>
</evidence>
<dbReference type="EC" id="1.1.1.17" evidence="3"/>
<evidence type="ECO:0000256" key="5">
    <source>
        <dbReference type="ARBA" id="ARBA00023002"/>
    </source>
</evidence>
<dbReference type="GO" id="GO:0005829">
    <property type="term" value="C:cytosol"/>
    <property type="evidence" value="ECO:0007669"/>
    <property type="project" value="TreeGrafter"/>
</dbReference>
<dbReference type="InterPro" id="IPR008927">
    <property type="entry name" value="6-PGluconate_DH-like_C_sf"/>
</dbReference>
<name>A0A8H5GAM2_9AGAR</name>
<evidence type="ECO:0000256" key="1">
    <source>
        <dbReference type="ARBA" id="ARBA00006541"/>
    </source>
</evidence>
<dbReference type="Proteomes" id="UP000559256">
    <property type="component" value="Unassembled WGS sequence"/>
</dbReference>
<dbReference type="GO" id="GO:0019592">
    <property type="term" value="P:mannitol catabolic process"/>
    <property type="evidence" value="ECO:0007669"/>
    <property type="project" value="TreeGrafter"/>
</dbReference>
<dbReference type="Gene3D" id="3.40.50.720">
    <property type="entry name" value="NAD(P)-binding Rossmann-like Domain"/>
    <property type="match status" value="1"/>
</dbReference>
<dbReference type="PANTHER" id="PTHR30524:SF0">
    <property type="entry name" value="ALTRONATE OXIDOREDUCTASE-RELATED"/>
    <property type="match status" value="1"/>
</dbReference>
<reference evidence="10 11" key="1">
    <citation type="journal article" date="2020" name="ISME J.">
        <title>Uncovering the hidden diversity of litter-decomposition mechanisms in mushroom-forming fungi.</title>
        <authorList>
            <person name="Floudas D."/>
            <person name="Bentzer J."/>
            <person name="Ahren D."/>
            <person name="Johansson T."/>
            <person name="Persson P."/>
            <person name="Tunlid A."/>
        </authorList>
    </citation>
    <scope>NUCLEOTIDE SEQUENCE [LARGE SCALE GENOMIC DNA]</scope>
    <source>
        <strain evidence="10 11">CBS 291.85</strain>
    </source>
</reference>
<dbReference type="Gene3D" id="1.10.1040.10">
    <property type="entry name" value="N-(1-d-carboxylethyl)-l-norvaline Dehydrogenase, domain 2"/>
    <property type="match status" value="1"/>
</dbReference>
<dbReference type="PROSITE" id="PS00974">
    <property type="entry name" value="MANNITOL_DHGENASE"/>
    <property type="match status" value="1"/>
</dbReference>
<keyword evidence="11" id="KW-1185">Reference proteome</keyword>